<keyword evidence="2" id="KW-0012">Acyltransferase</keyword>
<dbReference type="Pfam" id="PF17836">
    <property type="entry name" value="PglD_N"/>
    <property type="match status" value="1"/>
</dbReference>
<dbReference type="InterPro" id="IPR041561">
    <property type="entry name" value="PglD_N"/>
</dbReference>
<protein>
    <submittedName>
        <fullName evidence="2">UDP-N-acetylbacillosamine N-acetyltransferase</fullName>
        <ecNumber evidence="2">2.3.1.203</ecNumber>
    </submittedName>
</protein>
<keyword evidence="3" id="KW-1185">Reference proteome</keyword>
<dbReference type="STRING" id="908809.ABG79_02352"/>
<dbReference type="InterPro" id="IPR050179">
    <property type="entry name" value="Trans_hexapeptide_repeat"/>
</dbReference>
<dbReference type="PANTHER" id="PTHR43300:SF7">
    <property type="entry name" value="UDP-N-ACETYLBACILLOSAMINE N-ACETYLTRANSFERASE"/>
    <property type="match status" value="1"/>
</dbReference>
<evidence type="ECO:0000313" key="3">
    <source>
        <dbReference type="Proteomes" id="UP000052015"/>
    </source>
</evidence>
<dbReference type="OrthoDB" id="9801456at2"/>
<dbReference type="InterPro" id="IPR011004">
    <property type="entry name" value="Trimer_LpxA-like_sf"/>
</dbReference>
<feature type="domain" description="PglD N-terminal" evidence="1">
    <location>
        <begin position="4"/>
        <end position="74"/>
    </location>
</feature>
<accession>A0A0R3JUF8</accession>
<dbReference type="EMBL" id="LKHP01000023">
    <property type="protein sequence ID" value="KRQ85869.1"/>
    <property type="molecule type" value="Genomic_DNA"/>
</dbReference>
<organism evidence="2 3">
    <name type="scientific">Caloramator mitchellensis</name>
    <dbReference type="NCBI Taxonomy" id="908809"/>
    <lineage>
        <taxon>Bacteria</taxon>
        <taxon>Bacillati</taxon>
        <taxon>Bacillota</taxon>
        <taxon>Clostridia</taxon>
        <taxon>Eubacteriales</taxon>
        <taxon>Clostridiaceae</taxon>
        <taxon>Caloramator</taxon>
    </lineage>
</organism>
<dbReference type="Proteomes" id="UP000052015">
    <property type="component" value="Unassembled WGS sequence"/>
</dbReference>
<comment type="caution">
    <text evidence="2">The sequence shown here is derived from an EMBL/GenBank/DDBJ whole genome shotgun (WGS) entry which is preliminary data.</text>
</comment>
<dbReference type="Gene3D" id="2.160.10.10">
    <property type="entry name" value="Hexapeptide repeat proteins"/>
    <property type="match status" value="1"/>
</dbReference>
<evidence type="ECO:0000313" key="2">
    <source>
        <dbReference type="EMBL" id="KRQ85869.1"/>
    </source>
</evidence>
<proteinExistence type="predicted"/>
<dbReference type="SUPFAM" id="SSF51161">
    <property type="entry name" value="Trimeric LpxA-like enzymes"/>
    <property type="match status" value="1"/>
</dbReference>
<evidence type="ECO:0000259" key="1">
    <source>
        <dbReference type="Pfam" id="PF17836"/>
    </source>
</evidence>
<dbReference type="EC" id="2.3.1.203" evidence="2"/>
<name>A0A0R3JUF8_CALMK</name>
<keyword evidence="2" id="KW-0808">Transferase</keyword>
<sequence>MMNNLLILGAGGHGRVVRETAEAMKFFPRIDFLDDNSEIAIGKLNKFHKFTNEYNYAFVAIGNNLLREKWMNQIQNLFKLPVLIHPISYISPTANICDGTIICAGAIINTNSTIGKGSIISIGAKIDHDCIIGNYTHINAGAIVKSNTIVDDFIKVDAGVIFSG</sequence>
<dbReference type="AlphaFoldDB" id="A0A0R3JUF8"/>
<dbReference type="GO" id="GO:0016746">
    <property type="term" value="F:acyltransferase activity"/>
    <property type="evidence" value="ECO:0007669"/>
    <property type="project" value="UniProtKB-KW"/>
</dbReference>
<gene>
    <name evidence="2" type="primary">pglD</name>
    <name evidence="2" type="ORF">ABG79_02352</name>
</gene>
<dbReference type="PANTHER" id="PTHR43300">
    <property type="entry name" value="ACETYLTRANSFERASE"/>
    <property type="match status" value="1"/>
</dbReference>
<dbReference type="Gene3D" id="3.40.50.20">
    <property type="match status" value="1"/>
</dbReference>
<dbReference type="PATRIC" id="fig|908809.3.peg.2344"/>
<reference evidence="2 3" key="1">
    <citation type="submission" date="2015-09" db="EMBL/GenBank/DDBJ databases">
        <title>Draft genome sequence of a Caloramator mitchellensis, a moderate thermophile from the Great Artesian Basin of Australia.</title>
        <authorList>
            <person name="Patel B.K."/>
        </authorList>
    </citation>
    <scope>NUCLEOTIDE SEQUENCE [LARGE SCALE GENOMIC DNA]</scope>
    <source>
        <strain evidence="2 3">VF08</strain>
    </source>
</reference>